<comment type="caution">
    <text evidence="2">The sequence shown here is derived from an EMBL/GenBank/DDBJ whole genome shotgun (WGS) entry which is preliminary data.</text>
</comment>
<evidence type="ECO:0000313" key="1">
    <source>
        <dbReference type="EMBL" id="CAF1144789.1"/>
    </source>
</evidence>
<organism evidence="2 3">
    <name type="scientific">Adineta steineri</name>
    <dbReference type="NCBI Taxonomy" id="433720"/>
    <lineage>
        <taxon>Eukaryota</taxon>
        <taxon>Metazoa</taxon>
        <taxon>Spiralia</taxon>
        <taxon>Gnathifera</taxon>
        <taxon>Rotifera</taxon>
        <taxon>Eurotatoria</taxon>
        <taxon>Bdelloidea</taxon>
        <taxon>Adinetida</taxon>
        <taxon>Adinetidae</taxon>
        <taxon>Adineta</taxon>
    </lineage>
</organism>
<gene>
    <name evidence="1" type="ORF">JYZ213_LOCUS23762</name>
    <name evidence="2" type="ORF">OXD698_LOCUS40434</name>
</gene>
<accession>A0A820B0U8</accession>
<dbReference type="Gene3D" id="3.80.10.10">
    <property type="entry name" value="Ribonuclease Inhibitor"/>
    <property type="match status" value="1"/>
</dbReference>
<evidence type="ECO:0000313" key="3">
    <source>
        <dbReference type="Proteomes" id="UP000663844"/>
    </source>
</evidence>
<dbReference type="Proteomes" id="UP000663845">
    <property type="component" value="Unassembled WGS sequence"/>
</dbReference>
<proteinExistence type="predicted"/>
<name>A0A820B0U8_9BILA</name>
<dbReference type="AlphaFoldDB" id="A0A820B0U8"/>
<sequence>MPNLLQLEVTAPQRFFNAQNWKDLIISSLRNLVHLRLYATTHYRNPETILQITNAFKTPFWIKKTNFTFILMQLAHQKKVREQSETIERLGQGSFNIYALQFWTGAVRSDTFLQNPMVFAGECGNQIHEREEDNFYYTEHIDCQNMDQSMVDWFKGHVNCFKIKHFEGRHFCKGTELSIFPNLRVVRLPPKALAALTKDKYQVFSTVQYLDLRDEIELFHSEYADQIRQLFPNVEHLVLNTESLDCVPDLAWCLPRLRSLTCMMHDQDPEWTPESRRYHLSRWSQSLQRNCDLFFRREKDFVIIWLDEASIENTRWYTFRTKPTPEEERHRPVALFDAYYREDDGNDYYGRQHHQLRRYRSHLNDSFFDENPSKTKRTFNDTFSNLTSRAALNNNLTTLRENFLRFCRNTAVFSRIFKR</sequence>
<reference evidence="2" key="1">
    <citation type="submission" date="2021-02" db="EMBL/GenBank/DDBJ databases">
        <authorList>
            <person name="Nowell W R."/>
        </authorList>
    </citation>
    <scope>NUCLEOTIDE SEQUENCE</scope>
</reference>
<dbReference type="InterPro" id="IPR032675">
    <property type="entry name" value="LRR_dom_sf"/>
</dbReference>
<protein>
    <submittedName>
        <fullName evidence="2">Uncharacterized protein</fullName>
    </submittedName>
</protein>
<dbReference type="EMBL" id="CAJNOG010000284">
    <property type="protein sequence ID" value="CAF1144789.1"/>
    <property type="molecule type" value="Genomic_DNA"/>
</dbReference>
<evidence type="ECO:0000313" key="2">
    <source>
        <dbReference type="EMBL" id="CAF4193725.1"/>
    </source>
</evidence>
<dbReference type="EMBL" id="CAJOAZ010008923">
    <property type="protein sequence ID" value="CAF4193725.1"/>
    <property type="molecule type" value="Genomic_DNA"/>
</dbReference>
<dbReference type="Proteomes" id="UP000663844">
    <property type="component" value="Unassembled WGS sequence"/>
</dbReference>